<name>A0A0C3E3M1_9AGAM</name>
<reference evidence="2" key="2">
    <citation type="submission" date="2015-01" db="EMBL/GenBank/DDBJ databases">
        <title>Evolutionary Origins and Diversification of the Mycorrhizal Mutualists.</title>
        <authorList>
            <consortium name="DOE Joint Genome Institute"/>
            <consortium name="Mycorrhizal Genomics Consortium"/>
            <person name="Kohler A."/>
            <person name="Kuo A."/>
            <person name="Nagy L.G."/>
            <person name="Floudas D."/>
            <person name="Copeland A."/>
            <person name="Barry K.W."/>
            <person name="Cichocki N."/>
            <person name="Veneault-Fourrey C."/>
            <person name="LaButti K."/>
            <person name="Lindquist E.A."/>
            <person name="Lipzen A."/>
            <person name="Lundell T."/>
            <person name="Morin E."/>
            <person name="Murat C."/>
            <person name="Riley R."/>
            <person name="Ohm R."/>
            <person name="Sun H."/>
            <person name="Tunlid A."/>
            <person name="Henrissat B."/>
            <person name="Grigoriev I.V."/>
            <person name="Hibbett D.S."/>
            <person name="Martin F."/>
        </authorList>
    </citation>
    <scope>NUCLEOTIDE SEQUENCE [LARGE SCALE GENOMIC DNA]</scope>
    <source>
        <strain evidence="2">Foug A</strain>
    </source>
</reference>
<proteinExistence type="predicted"/>
<organism evidence="1 2">
    <name type="scientific">Scleroderma citrinum Foug A</name>
    <dbReference type="NCBI Taxonomy" id="1036808"/>
    <lineage>
        <taxon>Eukaryota</taxon>
        <taxon>Fungi</taxon>
        <taxon>Dikarya</taxon>
        <taxon>Basidiomycota</taxon>
        <taxon>Agaricomycotina</taxon>
        <taxon>Agaricomycetes</taxon>
        <taxon>Agaricomycetidae</taxon>
        <taxon>Boletales</taxon>
        <taxon>Sclerodermatineae</taxon>
        <taxon>Sclerodermataceae</taxon>
        <taxon>Scleroderma</taxon>
    </lineage>
</organism>
<reference evidence="1 2" key="1">
    <citation type="submission" date="2014-04" db="EMBL/GenBank/DDBJ databases">
        <authorList>
            <consortium name="DOE Joint Genome Institute"/>
            <person name="Kuo A."/>
            <person name="Kohler A."/>
            <person name="Nagy L.G."/>
            <person name="Floudas D."/>
            <person name="Copeland A."/>
            <person name="Barry K.W."/>
            <person name="Cichocki N."/>
            <person name="Veneault-Fourrey C."/>
            <person name="LaButti K."/>
            <person name="Lindquist E.A."/>
            <person name="Lipzen A."/>
            <person name="Lundell T."/>
            <person name="Morin E."/>
            <person name="Murat C."/>
            <person name="Sun H."/>
            <person name="Tunlid A."/>
            <person name="Henrissat B."/>
            <person name="Grigoriev I.V."/>
            <person name="Hibbett D.S."/>
            <person name="Martin F."/>
            <person name="Nordberg H.P."/>
            <person name="Cantor M.N."/>
            <person name="Hua S.X."/>
        </authorList>
    </citation>
    <scope>NUCLEOTIDE SEQUENCE [LARGE SCALE GENOMIC DNA]</scope>
    <source>
        <strain evidence="1 2">Foug A</strain>
    </source>
</reference>
<dbReference type="STRING" id="1036808.A0A0C3E3M1"/>
<dbReference type="Pfam" id="PF18759">
    <property type="entry name" value="Plavaka"/>
    <property type="match status" value="1"/>
</dbReference>
<evidence type="ECO:0000313" key="1">
    <source>
        <dbReference type="EMBL" id="KIM62606.1"/>
    </source>
</evidence>
<sequence length="387" mass="44241">MAEFLFTRNQMPQVQVDTLMQLWAASMLPHNGHAPFTDHRDLHQVIDAIPLGDIPWQSVQVQHSGEIPENGAPSWMRKSYDLWFCDPNAIVKNLLSNPDFNNHFDYVPYREFEPSGQCWWENMMSGNWAWNHMDTLAGEPNMHGAMLVPIVLGSNKTMVSVATGQNDYYPLYLSIGNIHNNVHRAHQNSLMLIAFLAIPKMDCENEDTAKFRKFRWQLFHSSLAHILSSLHPGMSKLKVQQCPDGHFRRAVYALAAYIADYPEQILLSCLMQGWCPLCTAVSTNLEGSDSIPQSRAHAEYCIHAFALAELWDQYGIVGDLTPFMNNFPHADIYKMLMPDLLHQIIKGVFKDHLVSWVGEYLKVTHGEAEANRILDDIDRRLSRPVLR</sequence>
<protein>
    <submittedName>
        <fullName evidence="1">Uncharacterized protein</fullName>
    </submittedName>
</protein>
<dbReference type="OrthoDB" id="3199698at2759"/>
<dbReference type="InterPro" id="IPR041078">
    <property type="entry name" value="Plavaka"/>
</dbReference>
<evidence type="ECO:0000313" key="2">
    <source>
        <dbReference type="Proteomes" id="UP000053989"/>
    </source>
</evidence>
<dbReference type="EMBL" id="KN822041">
    <property type="protein sequence ID" value="KIM62606.1"/>
    <property type="molecule type" value="Genomic_DNA"/>
</dbReference>
<dbReference type="InParanoid" id="A0A0C3E3M1"/>
<dbReference type="HOGENOM" id="CLU_006344_14_0_1"/>
<dbReference type="Proteomes" id="UP000053989">
    <property type="component" value="Unassembled WGS sequence"/>
</dbReference>
<gene>
    <name evidence="1" type="ORF">SCLCIDRAFT_24900</name>
</gene>
<dbReference type="AlphaFoldDB" id="A0A0C3E3M1"/>
<accession>A0A0C3E3M1</accession>
<keyword evidence="2" id="KW-1185">Reference proteome</keyword>